<name>A0ACB8XTQ9_ARCLA</name>
<reference evidence="2" key="1">
    <citation type="journal article" date="2022" name="Mol. Ecol. Resour.">
        <title>The genomes of chicory, endive, great burdock and yacon provide insights into Asteraceae palaeo-polyploidization history and plant inulin production.</title>
        <authorList>
            <person name="Fan W."/>
            <person name="Wang S."/>
            <person name="Wang H."/>
            <person name="Wang A."/>
            <person name="Jiang F."/>
            <person name="Liu H."/>
            <person name="Zhao H."/>
            <person name="Xu D."/>
            <person name="Zhang Y."/>
        </authorList>
    </citation>
    <scope>NUCLEOTIDE SEQUENCE [LARGE SCALE GENOMIC DNA]</scope>
    <source>
        <strain evidence="2">cv. Niubang</strain>
    </source>
</reference>
<evidence type="ECO:0000313" key="1">
    <source>
        <dbReference type="EMBL" id="KAI3673232.1"/>
    </source>
</evidence>
<sequence length="261" mass="28704">MSSVVVVGNNGGERRRPSAAQPSSRKGQMKGKGGPLNASCTFKGVRQRTWGRWVAEIREPKRGVRLWLGTFGTARDAALAYDSAARRLYGPNAELNLPDEVAPPPPRPIASRRSAAVMAAAAATARYHRLFLEIKMKQEIEKRKQLQMQKEMEMQAYLLKMQVDDDGMIAVAGGGCDHRDPTNYGSKSADYSETVGEYDMGLEESIKIILNANLPEFDDSEMWVEAASTMDYQIEAIGDPGIAAHTFHDAIGIDLKHPLLV</sequence>
<dbReference type="Proteomes" id="UP001055879">
    <property type="component" value="Linkage Group LG15"/>
</dbReference>
<proteinExistence type="predicted"/>
<comment type="caution">
    <text evidence="1">The sequence shown here is derived from an EMBL/GenBank/DDBJ whole genome shotgun (WGS) entry which is preliminary data.</text>
</comment>
<organism evidence="1 2">
    <name type="scientific">Arctium lappa</name>
    <name type="common">Greater burdock</name>
    <name type="synonym">Lappa major</name>
    <dbReference type="NCBI Taxonomy" id="4217"/>
    <lineage>
        <taxon>Eukaryota</taxon>
        <taxon>Viridiplantae</taxon>
        <taxon>Streptophyta</taxon>
        <taxon>Embryophyta</taxon>
        <taxon>Tracheophyta</taxon>
        <taxon>Spermatophyta</taxon>
        <taxon>Magnoliopsida</taxon>
        <taxon>eudicotyledons</taxon>
        <taxon>Gunneridae</taxon>
        <taxon>Pentapetalae</taxon>
        <taxon>asterids</taxon>
        <taxon>campanulids</taxon>
        <taxon>Asterales</taxon>
        <taxon>Asteraceae</taxon>
        <taxon>Carduoideae</taxon>
        <taxon>Cardueae</taxon>
        <taxon>Arctiinae</taxon>
        <taxon>Arctium</taxon>
    </lineage>
</organism>
<protein>
    <submittedName>
        <fullName evidence="1">Uncharacterized protein</fullName>
    </submittedName>
</protein>
<keyword evidence="2" id="KW-1185">Reference proteome</keyword>
<reference evidence="1 2" key="2">
    <citation type="journal article" date="2022" name="Mol. Ecol. Resour.">
        <title>The genomes of chicory, endive, great burdock and yacon provide insights into Asteraceae paleo-polyploidization history and plant inulin production.</title>
        <authorList>
            <person name="Fan W."/>
            <person name="Wang S."/>
            <person name="Wang H."/>
            <person name="Wang A."/>
            <person name="Jiang F."/>
            <person name="Liu H."/>
            <person name="Zhao H."/>
            <person name="Xu D."/>
            <person name="Zhang Y."/>
        </authorList>
    </citation>
    <scope>NUCLEOTIDE SEQUENCE [LARGE SCALE GENOMIC DNA]</scope>
    <source>
        <strain evidence="2">cv. Niubang</strain>
    </source>
</reference>
<dbReference type="EMBL" id="CM042061">
    <property type="protein sequence ID" value="KAI3673232.1"/>
    <property type="molecule type" value="Genomic_DNA"/>
</dbReference>
<evidence type="ECO:0000313" key="2">
    <source>
        <dbReference type="Proteomes" id="UP001055879"/>
    </source>
</evidence>
<gene>
    <name evidence="1" type="ORF">L6452_39349</name>
</gene>
<accession>A0ACB8XTQ9</accession>